<keyword evidence="1" id="KW-1015">Disulfide bond</keyword>
<dbReference type="PANTHER" id="PTHR19143:SF464">
    <property type="entry name" value="FICOLIN-LIKE ISOFORM X1"/>
    <property type="match status" value="1"/>
</dbReference>
<dbReference type="SUPFAM" id="SSF56496">
    <property type="entry name" value="Fibrinogen C-terminal domain-like"/>
    <property type="match status" value="1"/>
</dbReference>
<dbReference type="PROSITE" id="PS00514">
    <property type="entry name" value="FIBRINOGEN_C_1"/>
    <property type="match status" value="1"/>
</dbReference>
<name>A0A8C5RB03_9ANUR</name>
<dbReference type="InterPro" id="IPR014716">
    <property type="entry name" value="Fibrinogen_a/b/g_C_1"/>
</dbReference>
<dbReference type="PANTHER" id="PTHR19143">
    <property type="entry name" value="FIBRINOGEN/TENASCIN/ANGIOPOEITIN"/>
    <property type="match status" value="1"/>
</dbReference>
<dbReference type="GO" id="GO:0001867">
    <property type="term" value="P:complement activation, lectin pathway"/>
    <property type="evidence" value="ECO:0007669"/>
    <property type="project" value="TreeGrafter"/>
</dbReference>
<organism evidence="3 4">
    <name type="scientific">Leptobrachium leishanense</name>
    <name type="common">Leishan spiny toad</name>
    <dbReference type="NCBI Taxonomy" id="445787"/>
    <lineage>
        <taxon>Eukaryota</taxon>
        <taxon>Metazoa</taxon>
        <taxon>Chordata</taxon>
        <taxon>Craniata</taxon>
        <taxon>Vertebrata</taxon>
        <taxon>Euteleostomi</taxon>
        <taxon>Amphibia</taxon>
        <taxon>Batrachia</taxon>
        <taxon>Anura</taxon>
        <taxon>Pelobatoidea</taxon>
        <taxon>Megophryidae</taxon>
        <taxon>Leptobrachium</taxon>
    </lineage>
</organism>
<dbReference type="GeneTree" id="ENSGT00940000163282"/>
<proteinExistence type="predicted"/>
<protein>
    <recommendedName>
        <fullName evidence="2">Fibrinogen C-terminal domain-containing protein</fullName>
    </recommendedName>
</protein>
<dbReference type="InterPro" id="IPR002181">
    <property type="entry name" value="Fibrinogen_a/b/g_C_dom"/>
</dbReference>
<reference evidence="3" key="2">
    <citation type="submission" date="2025-09" db="UniProtKB">
        <authorList>
            <consortium name="Ensembl"/>
        </authorList>
    </citation>
    <scope>IDENTIFICATION</scope>
</reference>
<reference evidence="3" key="1">
    <citation type="submission" date="2025-08" db="UniProtKB">
        <authorList>
            <consortium name="Ensembl"/>
        </authorList>
    </citation>
    <scope>IDENTIFICATION</scope>
</reference>
<dbReference type="Ensembl" id="ENSLLET00000051004.1">
    <property type="protein sequence ID" value="ENSLLEP00000049090.1"/>
    <property type="gene ID" value="ENSLLEG00000030902.1"/>
</dbReference>
<dbReference type="FunFam" id="3.90.215.10:FF:000001">
    <property type="entry name" value="Tenascin isoform 1"/>
    <property type="match status" value="1"/>
</dbReference>
<dbReference type="InterPro" id="IPR036056">
    <property type="entry name" value="Fibrinogen-like_C"/>
</dbReference>
<dbReference type="InterPro" id="IPR020837">
    <property type="entry name" value="Fibrinogen_CS"/>
</dbReference>
<dbReference type="OrthoDB" id="7735550at2759"/>
<accession>A0A8C5RB03</accession>
<dbReference type="CDD" id="cd00087">
    <property type="entry name" value="FReD"/>
    <property type="match status" value="1"/>
</dbReference>
<evidence type="ECO:0000259" key="2">
    <source>
        <dbReference type="PROSITE" id="PS51406"/>
    </source>
</evidence>
<dbReference type="Pfam" id="PF00147">
    <property type="entry name" value="Fibrinogen_C"/>
    <property type="match status" value="1"/>
</dbReference>
<dbReference type="InterPro" id="IPR050373">
    <property type="entry name" value="Fibrinogen_C-term_domain"/>
</dbReference>
<sequence>MVRFCFRLRVSFKIRVKACFRVRFCFGARVSLKAWVKPCFRVRICFGVRVSFKAWVKPCFTVKICFGVRVRPKNCQEVQDEGEALSGWYTIHPENQGPLRVYCDLETDGGGWIVFQRRVDGSVDFYRDWSAYQKGFGDQDGEFWLGNDNIHHLTSKGEFQLRVDLEDFQKKRTHATYSGFSIGGEEGGYSLHVDKVIDGKAGNSLSLHNNRRFSTKDVDHDLRQGASCAEIHQGAWWYDSCLLSSLNGKYQDGEDTDQTGIIWVSFRRFTSLKSSEMKFRPAL</sequence>
<dbReference type="Proteomes" id="UP000694569">
    <property type="component" value="Unplaced"/>
</dbReference>
<dbReference type="GO" id="GO:0005102">
    <property type="term" value="F:signaling receptor binding"/>
    <property type="evidence" value="ECO:0007669"/>
    <property type="project" value="TreeGrafter"/>
</dbReference>
<dbReference type="GO" id="GO:0097367">
    <property type="term" value="F:carbohydrate derivative binding"/>
    <property type="evidence" value="ECO:0007669"/>
    <property type="project" value="TreeGrafter"/>
</dbReference>
<dbReference type="GO" id="GO:0005615">
    <property type="term" value="C:extracellular space"/>
    <property type="evidence" value="ECO:0007669"/>
    <property type="project" value="TreeGrafter"/>
</dbReference>
<dbReference type="GO" id="GO:0003823">
    <property type="term" value="F:antigen binding"/>
    <property type="evidence" value="ECO:0007669"/>
    <property type="project" value="TreeGrafter"/>
</dbReference>
<dbReference type="Gene3D" id="3.90.215.10">
    <property type="entry name" value="Gamma Fibrinogen, chain A, domain 1"/>
    <property type="match status" value="1"/>
</dbReference>
<dbReference type="PROSITE" id="PS51406">
    <property type="entry name" value="FIBRINOGEN_C_2"/>
    <property type="match status" value="1"/>
</dbReference>
<evidence type="ECO:0000313" key="4">
    <source>
        <dbReference type="Proteomes" id="UP000694569"/>
    </source>
</evidence>
<feature type="domain" description="Fibrinogen C-terminal" evidence="2">
    <location>
        <begin position="66"/>
        <end position="283"/>
    </location>
</feature>
<dbReference type="NCBIfam" id="NF040941">
    <property type="entry name" value="GGGWT_bact"/>
    <property type="match status" value="1"/>
</dbReference>
<evidence type="ECO:0000313" key="3">
    <source>
        <dbReference type="Ensembl" id="ENSLLEP00000049090.1"/>
    </source>
</evidence>
<keyword evidence="4" id="KW-1185">Reference proteome</keyword>
<dbReference type="AlphaFoldDB" id="A0A8C5RB03"/>
<dbReference type="SMART" id="SM00186">
    <property type="entry name" value="FBG"/>
    <property type="match status" value="1"/>
</dbReference>
<evidence type="ECO:0000256" key="1">
    <source>
        <dbReference type="ARBA" id="ARBA00023157"/>
    </source>
</evidence>